<dbReference type="EnsemblProtists" id="EKX44890">
    <property type="protein sequence ID" value="EKX44890"/>
    <property type="gene ID" value="GUITHDRAFT_109310"/>
</dbReference>
<dbReference type="AlphaFoldDB" id="L1J9X5"/>
<dbReference type="PANTHER" id="PTHR39683:SF4">
    <property type="entry name" value="COENZYME Q-BINDING PROTEIN COQ10 START DOMAIN-CONTAINING PROTEIN"/>
    <property type="match status" value="1"/>
</dbReference>
<organism evidence="2">
    <name type="scientific">Guillardia theta (strain CCMP2712)</name>
    <name type="common">Cryptophyte</name>
    <dbReference type="NCBI Taxonomy" id="905079"/>
    <lineage>
        <taxon>Eukaryota</taxon>
        <taxon>Cryptophyceae</taxon>
        <taxon>Pyrenomonadales</taxon>
        <taxon>Geminigeraceae</taxon>
        <taxon>Guillardia</taxon>
    </lineage>
</organism>
<proteinExistence type="predicted"/>
<keyword evidence="4" id="KW-1185">Reference proteome</keyword>
<evidence type="ECO:0000313" key="3">
    <source>
        <dbReference type="EnsemblProtists" id="EKX44890"/>
    </source>
</evidence>
<dbReference type="PaxDb" id="55529-EKX44890"/>
<name>L1J9X5_GUITC</name>
<reference evidence="3" key="3">
    <citation type="submission" date="2016-03" db="UniProtKB">
        <authorList>
            <consortium name="EnsemblProtists"/>
        </authorList>
    </citation>
    <scope>IDENTIFICATION</scope>
</reference>
<dbReference type="HOGENOM" id="CLU_557189_0_0_1"/>
<reference evidence="4" key="2">
    <citation type="submission" date="2012-11" db="EMBL/GenBank/DDBJ databases">
        <authorList>
            <person name="Kuo A."/>
            <person name="Curtis B.A."/>
            <person name="Tanifuji G."/>
            <person name="Burki F."/>
            <person name="Gruber A."/>
            <person name="Irimia M."/>
            <person name="Maruyama S."/>
            <person name="Arias M.C."/>
            <person name="Ball S.G."/>
            <person name="Gile G.H."/>
            <person name="Hirakawa Y."/>
            <person name="Hopkins J.F."/>
            <person name="Rensing S.A."/>
            <person name="Schmutz J."/>
            <person name="Symeonidi A."/>
            <person name="Elias M."/>
            <person name="Eveleigh R.J."/>
            <person name="Herman E.K."/>
            <person name="Klute M.J."/>
            <person name="Nakayama T."/>
            <person name="Obornik M."/>
            <person name="Reyes-Prieto A."/>
            <person name="Armbrust E.V."/>
            <person name="Aves S.J."/>
            <person name="Beiko R.G."/>
            <person name="Coutinho P."/>
            <person name="Dacks J.B."/>
            <person name="Durnford D.G."/>
            <person name="Fast N.M."/>
            <person name="Green B.R."/>
            <person name="Grisdale C."/>
            <person name="Hempe F."/>
            <person name="Henrissat B."/>
            <person name="Hoppner M.P."/>
            <person name="Ishida K.-I."/>
            <person name="Kim E."/>
            <person name="Koreny L."/>
            <person name="Kroth P.G."/>
            <person name="Liu Y."/>
            <person name="Malik S.-B."/>
            <person name="Maier U.G."/>
            <person name="McRose D."/>
            <person name="Mock T."/>
            <person name="Neilson J.A."/>
            <person name="Onodera N.T."/>
            <person name="Poole A.M."/>
            <person name="Pritham E.J."/>
            <person name="Richards T.A."/>
            <person name="Rocap G."/>
            <person name="Roy S.W."/>
            <person name="Sarai C."/>
            <person name="Schaack S."/>
            <person name="Shirato S."/>
            <person name="Slamovits C.H."/>
            <person name="Spencer D.F."/>
            <person name="Suzuki S."/>
            <person name="Worden A.Z."/>
            <person name="Zauner S."/>
            <person name="Barry K."/>
            <person name="Bell C."/>
            <person name="Bharti A.K."/>
            <person name="Crow J.A."/>
            <person name="Grimwood J."/>
            <person name="Kramer R."/>
            <person name="Lindquist E."/>
            <person name="Lucas S."/>
            <person name="Salamov A."/>
            <person name="McFadden G.I."/>
            <person name="Lane C.E."/>
            <person name="Keeling P.J."/>
            <person name="Gray M.W."/>
            <person name="Grigoriev I.V."/>
            <person name="Archibald J.M."/>
        </authorList>
    </citation>
    <scope>NUCLEOTIDE SEQUENCE</scope>
    <source>
        <strain evidence="4">CCMP2712</strain>
    </source>
</reference>
<feature type="region of interest" description="Disordered" evidence="1">
    <location>
        <begin position="308"/>
        <end position="354"/>
    </location>
</feature>
<evidence type="ECO:0000313" key="4">
    <source>
        <dbReference type="Proteomes" id="UP000011087"/>
    </source>
</evidence>
<gene>
    <name evidence="2" type="ORF">GUITHDRAFT_109310</name>
</gene>
<evidence type="ECO:0000313" key="2">
    <source>
        <dbReference type="EMBL" id="EKX44890.1"/>
    </source>
</evidence>
<dbReference type="KEGG" id="gtt:GUITHDRAFT_109310"/>
<dbReference type="InterPro" id="IPR023393">
    <property type="entry name" value="START-like_dom_sf"/>
</dbReference>
<dbReference type="RefSeq" id="XP_005831870.1">
    <property type="nucleotide sequence ID" value="XM_005831813.1"/>
</dbReference>
<dbReference type="PANTHER" id="PTHR39683">
    <property type="entry name" value="CONSERVED PROTEIN TB16.3"/>
    <property type="match status" value="1"/>
</dbReference>
<reference evidence="2 4" key="1">
    <citation type="journal article" date="2012" name="Nature">
        <title>Algal genomes reveal evolutionary mosaicism and the fate of nucleomorphs.</title>
        <authorList>
            <consortium name="DOE Joint Genome Institute"/>
            <person name="Curtis B.A."/>
            <person name="Tanifuji G."/>
            <person name="Burki F."/>
            <person name="Gruber A."/>
            <person name="Irimia M."/>
            <person name="Maruyama S."/>
            <person name="Arias M.C."/>
            <person name="Ball S.G."/>
            <person name="Gile G.H."/>
            <person name="Hirakawa Y."/>
            <person name="Hopkins J.F."/>
            <person name="Kuo A."/>
            <person name="Rensing S.A."/>
            <person name="Schmutz J."/>
            <person name="Symeonidi A."/>
            <person name="Elias M."/>
            <person name="Eveleigh R.J."/>
            <person name="Herman E.K."/>
            <person name="Klute M.J."/>
            <person name="Nakayama T."/>
            <person name="Obornik M."/>
            <person name="Reyes-Prieto A."/>
            <person name="Armbrust E.V."/>
            <person name="Aves S.J."/>
            <person name="Beiko R.G."/>
            <person name="Coutinho P."/>
            <person name="Dacks J.B."/>
            <person name="Durnford D.G."/>
            <person name="Fast N.M."/>
            <person name="Green B.R."/>
            <person name="Grisdale C.J."/>
            <person name="Hempel F."/>
            <person name="Henrissat B."/>
            <person name="Hoppner M.P."/>
            <person name="Ishida K."/>
            <person name="Kim E."/>
            <person name="Koreny L."/>
            <person name="Kroth P.G."/>
            <person name="Liu Y."/>
            <person name="Malik S.B."/>
            <person name="Maier U.G."/>
            <person name="McRose D."/>
            <person name="Mock T."/>
            <person name="Neilson J.A."/>
            <person name="Onodera N.T."/>
            <person name="Poole A.M."/>
            <person name="Pritham E.J."/>
            <person name="Richards T.A."/>
            <person name="Rocap G."/>
            <person name="Roy S.W."/>
            <person name="Sarai C."/>
            <person name="Schaack S."/>
            <person name="Shirato S."/>
            <person name="Slamovits C.H."/>
            <person name="Spencer D.F."/>
            <person name="Suzuki S."/>
            <person name="Worden A.Z."/>
            <person name="Zauner S."/>
            <person name="Barry K."/>
            <person name="Bell C."/>
            <person name="Bharti A.K."/>
            <person name="Crow J.A."/>
            <person name="Grimwood J."/>
            <person name="Kramer R."/>
            <person name="Lindquist E."/>
            <person name="Lucas S."/>
            <person name="Salamov A."/>
            <person name="McFadden G.I."/>
            <person name="Lane C.E."/>
            <person name="Keeling P.J."/>
            <person name="Gray M.W."/>
            <person name="Grigoriev I.V."/>
            <person name="Archibald J.M."/>
        </authorList>
    </citation>
    <scope>NUCLEOTIDE SEQUENCE</scope>
    <source>
        <strain evidence="2 4">CCMP2712</strain>
    </source>
</reference>
<dbReference type="InterPro" id="IPR019587">
    <property type="entry name" value="Polyketide_cyclase/dehydratase"/>
</dbReference>
<dbReference type="EMBL" id="JH993002">
    <property type="protein sequence ID" value="EKX44890.1"/>
    <property type="molecule type" value="Genomic_DNA"/>
</dbReference>
<dbReference type="Pfam" id="PF10604">
    <property type="entry name" value="Polyketide_cyc2"/>
    <property type="match status" value="1"/>
</dbReference>
<dbReference type="Gene3D" id="3.30.530.20">
    <property type="match status" value="1"/>
</dbReference>
<dbReference type="SUPFAM" id="SSF55961">
    <property type="entry name" value="Bet v1-like"/>
    <property type="match status" value="1"/>
</dbReference>
<sequence>MRGVAMVSIGMLIAIEVGGFMALAAATASHASPLFLAPPSSPPFKAHNGFNFRERMLKHPLYSACKTEGGEDSSKRFLGSRRLALIRNGFRKGTMPLDPQVRFLGSRRLAFIIRNLLKPQYIDAVRENQTGRIALASKEFEVQMVELKKDTEIEDQTSVQILEAPPDIVRSFSLGGEHKFQQAREEIYSLAIPVFLEQISKLEEVSSCDEVKGPLDNTTSEVYLAWRWGSKDVSTKIVISHDFPSGFRVSTSDHKLLAVSGSFVFSQQQHGSCALRYNLDVEHEVTLPLNESAVAAALKRSCTEIAQRRTKTQQPDAELQVQPSVEGSRSPSKPSPPKSTKHGAHHDSEAMSVSRSMTVHAPSTICFQIASDVHSYPEWVPAVKNVKVLSTLDEGKASQAELTFSALGYSLSYMVDYDLGVCSNSPHAFSWDSFGNGPGSIEGSYGFESLGENTTKIHYKLTIDPGMKVPHFIKSTLMNTIAHSALQVDI</sequence>
<accession>L1J9X5</accession>
<dbReference type="Proteomes" id="UP000011087">
    <property type="component" value="Unassembled WGS sequence"/>
</dbReference>
<protein>
    <submittedName>
        <fullName evidence="2 3">Uncharacterized protein</fullName>
    </submittedName>
</protein>
<dbReference type="GeneID" id="17301423"/>
<evidence type="ECO:0000256" key="1">
    <source>
        <dbReference type="SAM" id="MobiDB-lite"/>
    </source>
</evidence>